<dbReference type="STRING" id="272562.CA_C0403"/>
<dbReference type="InterPro" id="IPR044016">
    <property type="entry name" value="Big_13"/>
</dbReference>
<dbReference type="GeneID" id="44996912"/>
<evidence type="ECO:0000313" key="5">
    <source>
        <dbReference type="EMBL" id="AAK78383.1"/>
    </source>
</evidence>
<evidence type="ECO:0000256" key="2">
    <source>
        <dbReference type="SAM" id="SignalP"/>
    </source>
</evidence>
<feature type="domain" description="Bacterial Ig-like" evidence="4">
    <location>
        <begin position="257"/>
        <end position="344"/>
    </location>
</feature>
<keyword evidence="2" id="KW-0732">Signal</keyword>
<feature type="domain" description="Ig-like" evidence="3">
    <location>
        <begin position="396"/>
        <end position="424"/>
    </location>
</feature>
<dbReference type="eggNOG" id="COG0841">
    <property type="taxonomic scope" value="Bacteria"/>
</dbReference>
<dbReference type="Pfam" id="PF12245">
    <property type="entry name" value="Big_3_2"/>
    <property type="match status" value="1"/>
</dbReference>
<dbReference type="KEGG" id="cac:CA_C0403"/>
<dbReference type="PANTHER" id="PTHR14795:SF0">
    <property type="entry name" value="TRANSMEMBRANE PROTEIN 62"/>
    <property type="match status" value="1"/>
</dbReference>
<evidence type="ECO:0000313" key="6">
    <source>
        <dbReference type="Proteomes" id="UP000000814"/>
    </source>
</evidence>
<dbReference type="InterPro" id="IPR013783">
    <property type="entry name" value="Ig-like_fold"/>
</dbReference>
<dbReference type="HOGENOM" id="CLU_382067_0_0_9"/>
<dbReference type="InterPro" id="IPR022038">
    <property type="entry name" value="Ig-like_bact"/>
</dbReference>
<evidence type="ECO:0000259" key="3">
    <source>
        <dbReference type="Pfam" id="PF12245"/>
    </source>
</evidence>
<evidence type="ECO:0000256" key="1">
    <source>
        <dbReference type="SAM" id="Phobius"/>
    </source>
</evidence>
<dbReference type="PANTHER" id="PTHR14795">
    <property type="entry name" value="HELICASE RELATED"/>
    <property type="match status" value="1"/>
</dbReference>
<proteinExistence type="predicted"/>
<keyword evidence="1" id="KW-0812">Transmembrane</keyword>
<feature type="chain" id="PRO_5004322022" evidence="2">
    <location>
        <begin position="28"/>
        <end position="724"/>
    </location>
</feature>
<dbReference type="PIR" id="D96949">
    <property type="entry name" value="D96949"/>
</dbReference>
<feature type="transmembrane region" description="Helical" evidence="1">
    <location>
        <begin position="691"/>
        <end position="712"/>
    </location>
</feature>
<feature type="domain" description="Bacterial Ig-like" evidence="4">
    <location>
        <begin position="190"/>
        <end position="251"/>
    </location>
</feature>
<gene>
    <name evidence="5" type="ordered locus">CA_C0403</name>
</gene>
<keyword evidence="1" id="KW-1133">Transmembrane helix</keyword>
<dbReference type="Pfam" id="PF19077">
    <property type="entry name" value="Big_13"/>
    <property type="match status" value="2"/>
</dbReference>
<name>Q97LZ7_CLOAB</name>
<sequence length="724" mass="78921">MNYKKITSVILSALIISAAFSYHSVKAADTNAVQNTTNSAQDAPIDGTPYITNISSNSVFNSTIDPIIKINNPLLTEADVGQGKSIYATLNGQPYKLSFISKDGNVLTLKGDTIGDNTPNGQKSTLTVYSTANTIATGNQAQKSSSVDFIIDTNPPSISFEDKNGRTIDDSGIYSGEVDPVIKLGDNYHIASYDIKLNGNPYDGTPTQNADGSITFLGKPLSEDGNYSISVKVVDDAGNSTTFSRSFTIDNTAPKISISGITNNSCVNTNVIPKISINDADLDASKTTVNVTRNDSVLPVQLSQNEDGSFSFEVTNEGTYSFTVTAYDKVGNTTTSEPISFSIDKTAPSLNFNFTNGQYFNTPFKPTAKTTNADDFISKLLINGSAYSFDDLPAFSDGTYEVEAQAKDKAGNLSEISYLKFIVDTIAPQINISNVSDNYYYNSSVSPIASSTDVNLSSFKMFLNGAEYNAQPITQDGSYQLLIESSDKANNMSRKILNFFIDKTAPSISIKGLANNGFFNYFLNPYVYINDPNELMSILLLDGQDYHGGFINQDGKHILLVEAVDKAGNITKEAYNFFIKATPPEIYVSEIENGKTYDHSVIPRISFSKDVVDSYTKITLDGNPYNIGDEISSSGKHELVISVKDQYGNKAEKKIEFTIEGNISSSATVSSKIHTIIHKILPAKTKKNNRIVYIISAIIWVIIMITIGIIIYRYKKSKRSDSNE</sequence>
<keyword evidence="1" id="KW-0472">Membrane</keyword>
<dbReference type="EMBL" id="AE001437">
    <property type="protein sequence ID" value="AAK78383.1"/>
    <property type="molecule type" value="Genomic_DNA"/>
</dbReference>
<dbReference type="RefSeq" id="WP_010963725.1">
    <property type="nucleotide sequence ID" value="NC_003030.1"/>
</dbReference>
<dbReference type="PATRIC" id="fig|272562.8.peg.599"/>
<protein>
    <submittedName>
        <fullName evidence="5">Secreted protein contains fibronectin type III domains</fullName>
    </submittedName>
</protein>
<dbReference type="Proteomes" id="UP000000814">
    <property type="component" value="Chromosome"/>
</dbReference>
<dbReference type="OrthoDB" id="9758209at2"/>
<feature type="signal peptide" evidence="2">
    <location>
        <begin position="1"/>
        <end position="27"/>
    </location>
</feature>
<evidence type="ECO:0000259" key="4">
    <source>
        <dbReference type="Pfam" id="PF19077"/>
    </source>
</evidence>
<keyword evidence="6" id="KW-1185">Reference proteome</keyword>
<accession>Q97LZ7</accession>
<organism evidence="5 6">
    <name type="scientific">Clostridium acetobutylicum (strain ATCC 824 / DSM 792 / JCM 1419 / IAM 19013 / LMG 5710 / NBRC 13948 / NRRL B-527 / VKM B-1787 / 2291 / W)</name>
    <dbReference type="NCBI Taxonomy" id="272562"/>
    <lineage>
        <taxon>Bacteria</taxon>
        <taxon>Bacillati</taxon>
        <taxon>Bacillota</taxon>
        <taxon>Clostridia</taxon>
        <taxon>Eubacteriales</taxon>
        <taxon>Clostridiaceae</taxon>
        <taxon>Clostridium</taxon>
    </lineage>
</organism>
<dbReference type="AlphaFoldDB" id="Q97LZ7"/>
<dbReference type="Gene3D" id="2.60.40.10">
    <property type="entry name" value="Immunoglobulins"/>
    <property type="match status" value="3"/>
</dbReference>
<reference evidence="5 6" key="1">
    <citation type="journal article" date="2001" name="J. Bacteriol.">
        <title>Genome sequence and comparative analysis of the solvent-producing bacterium Clostridium acetobutylicum.</title>
        <authorList>
            <person name="Nolling J."/>
            <person name="Breton G."/>
            <person name="Omelchenko M.V."/>
            <person name="Makarova K.S."/>
            <person name="Zeng Q."/>
            <person name="Gibson R."/>
            <person name="Lee H.M."/>
            <person name="Dubois J."/>
            <person name="Qiu D."/>
            <person name="Hitti J."/>
            <person name="Wolf Y.I."/>
            <person name="Tatusov R.L."/>
            <person name="Sabathe F."/>
            <person name="Doucette-Stamm L."/>
            <person name="Soucaille P."/>
            <person name="Daly M.J."/>
            <person name="Bennett G.N."/>
            <person name="Koonin E.V."/>
            <person name="Smith D.R."/>
        </authorList>
    </citation>
    <scope>NUCLEOTIDE SEQUENCE [LARGE SCALE GENOMIC DNA]</scope>
    <source>
        <strain evidence="6">ATCC 824 / DSM 792 / JCM 1419 / LMG 5710 / VKM B-1787</strain>
    </source>
</reference>